<dbReference type="EMBL" id="SOCP01000005">
    <property type="protein sequence ID" value="TDV52170.1"/>
    <property type="molecule type" value="Genomic_DNA"/>
</dbReference>
<name>A0A4R7VQX7_9PSEU</name>
<dbReference type="SUPFAM" id="SSF89733">
    <property type="entry name" value="L-sulfolactate dehydrogenase-like"/>
    <property type="match status" value="1"/>
</dbReference>
<keyword evidence="2" id="KW-0560">Oxidoreductase</keyword>
<dbReference type="GO" id="GO:0016491">
    <property type="term" value="F:oxidoreductase activity"/>
    <property type="evidence" value="ECO:0007669"/>
    <property type="project" value="UniProtKB-KW"/>
</dbReference>
<dbReference type="InterPro" id="IPR003767">
    <property type="entry name" value="Malate/L-lactate_DH-like"/>
</dbReference>
<dbReference type="Gene3D" id="3.30.1370.60">
    <property type="entry name" value="Hypothetical oxidoreductase yiak, domain 2"/>
    <property type="match status" value="1"/>
</dbReference>
<dbReference type="AlphaFoldDB" id="A0A4R7VQX7"/>
<comment type="similarity">
    <text evidence="1">Belongs to the LDH2/MDH2 oxidoreductase family.</text>
</comment>
<accession>A0A4R7VQX7</accession>
<gene>
    <name evidence="3" type="ORF">CLV71_105301</name>
</gene>
<dbReference type="InterPro" id="IPR043144">
    <property type="entry name" value="Mal/L-sulf/L-lact_DH-like_ah"/>
</dbReference>
<organism evidence="3 4">
    <name type="scientific">Actinophytocola oryzae</name>
    <dbReference type="NCBI Taxonomy" id="502181"/>
    <lineage>
        <taxon>Bacteria</taxon>
        <taxon>Bacillati</taxon>
        <taxon>Actinomycetota</taxon>
        <taxon>Actinomycetes</taxon>
        <taxon>Pseudonocardiales</taxon>
        <taxon>Pseudonocardiaceae</taxon>
    </lineage>
</organism>
<dbReference type="PANTHER" id="PTHR11091">
    <property type="entry name" value="OXIDOREDUCTASE-RELATED"/>
    <property type="match status" value="1"/>
</dbReference>
<dbReference type="Pfam" id="PF02615">
    <property type="entry name" value="Ldh_2"/>
    <property type="match status" value="1"/>
</dbReference>
<protein>
    <submittedName>
        <fullName evidence="3">Putative oxidoreductase</fullName>
    </submittedName>
</protein>
<comment type="caution">
    <text evidence="3">The sequence shown here is derived from an EMBL/GenBank/DDBJ whole genome shotgun (WGS) entry which is preliminary data.</text>
</comment>
<dbReference type="Proteomes" id="UP000294927">
    <property type="component" value="Unassembled WGS sequence"/>
</dbReference>
<keyword evidence="4" id="KW-1185">Reference proteome</keyword>
<evidence type="ECO:0000256" key="1">
    <source>
        <dbReference type="ARBA" id="ARBA00006056"/>
    </source>
</evidence>
<dbReference type="InterPro" id="IPR036111">
    <property type="entry name" value="Mal/L-sulfo/L-lacto_DH-like_sf"/>
</dbReference>
<proteinExistence type="inferred from homology"/>
<dbReference type="InterPro" id="IPR043143">
    <property type="entry name" value="Mal/L-sulf/L-lact_DH-like_NADP"/>
</dbReference>
<dbReference type="OrthoDB" id="924592at2"/>
<dbReference type="Gene3D" id="1.10.1530.10">
    <property type="match status" value="1"/>
</dbReference>
<reference evidence="3 4" key="1">
    <citation type="submission" date="2019-03" db="EMBL/GenBank/DDBJ databases">
        <title>Genomic Encyclopedia of Archaeal and Bacterial Type Strains, Phase II (KMG-II): from individual species to whole genera.</title>
        <authorList>
            <person name="Goeker M."/>
        </authorList>
    </citation>
    <scope>NUCLEOTIDE SEQUENCE [LARGE SCALE GENOMIC DNA]</scope>
    <source>
        <strain evidence="3 4">DSM 45499</strain>
    </source>
</reference>
<sequence>MLVPADELLDLATRILVTAGTPPEQAGVVAGSLVETNLMGHDSHGVRRLVRYVAEVHDGRIDPTATPEVEHVRPGAVVVHGKRAFGRLSAGRAVRALQDMDTGSGVAVIRECNHIGRVGEYVAALAERDLVAIAFGNTHPAVAPHGGRERRLGTNPLAWAAPRARGRPPIVMDWASSVVAEGKLGHARERGEPVAEGLIRDAEGRMSTNPNDFYAGGMLLPVGAHKGYGLSVLVELVGGLLGGVGISSMPGYSGDFGTVLLAFAIDAFQPPDEFRAHAEEFCRHLAATNTADGHDEVLVPGEPEERSRAERLRTGVPVPDTTWRELNALAEV</sequence>
<dbReference type="RefSeq" id="WP_133903567.1">
    <property type="nucleotide sequence ID" value="NZ_SOCP01000005.1"/>
</dbReference>
<dbReference type="PANTHER" id="PTHR11091:SF0">
    <property type="entry name" value="MALATE DEHYDROGENASE"/>
    <property type="match status" value="1"/>
</dbReference>
<evidence type="ECO:0000256" key="2">
    <source>
        <dbReference type="ARBA" id="ARBA00023002"/>
    </source>
</evidence>
<evidence type="ECO:0000313" key="3">
    <source>
        <dbReference type="EMBL" id="TDV52170.1"/>
    </source>
</evidence>
<evidence type="ECO:0000313" key="4">
    <source>
        <dbReference type="Proteomes" id="UP000294927"/>
    </source>
</evidence>